<feature type="transmembrane region" description="Helical" evidence="10">
    <location>
        <begin position="301"/>
        <end position="319"/>
    </location>
</feature>
<name>A0A067L4X3_JATCU</name>
<feature type="transmembrane region" description="Helical" evidence="10">
    <location>
        <begin position="358"/>
        <end position="378"/>
    </location>
</feature>
<dbReference type="Gene3D" id="1.20.1530.20">
    <property type="match status" value="1"/>
</dbReference>
<feature type="domain" description="Cation/H+ exchanger transmembrane" evidence="11">
    <location>
        <begin position="32"/>
        <end position="413"/>
    </location>
</feature>
<evidence type="ECO:0000256" key="4">
    <source>
        <dbReference type="ARBA" id="ARBA00022692"/>
    </source>
</evidence>
<dbReference type="OrthoDB" id="671744at2759"/>
<keyword evidence="3" id="KW-0633">Potassium transport</keyword>
<dbReference type="GO" id="GO:0015297">
    <property type="term" value="F:antiporter activity"/>
    <property type="evidence" value="ECO:0007669"/>
    <property type="project" value="InterPro"/>
</dbReference>
<keyword evidence="5" id="KW-0630">Potassium</keyword>
<dbReference type="InterPro" id="IPR057290">
    <property type="entry name" value="CHX17_C"/>
</dbReference>
<accession>A0A067L4X3</accession>
<dbReference type="KEGG" id="jcu:105628801"/>
<dbReference type="InterPro" id="IPR050794">
    <property type="entry name" value="CPA2_transporter"/>
</dbReference>
<dbReference type="GO" id="GO:0012505">
    <property type="term" value="C:endomembrane system"/>
    <property type="evidence" value="ECO:0007669"/>
    <property type="project" value="TreeGrafter"/>
</dbReference>
<feature type="transmembrane region" description="Helical" evidence="10">
    <location>
        <begin position="146"/>
        <end position="169"/>
    </location>
</feature>
<comment type="similarity">
    <text evidence="9">Belongs to the monovalent cation:proton antiporter 2 (CPA2) transporter (TC 2.A.37) family. CHX (TC 2.A.37.4) subfamily.</text>
</comment>
<feature type="transmembrane region" description="Helical" evidence="10">
    <location>
        <begin position="208"/>
        <end position="229"/>
    </location>
</feature>
<sequence length="784" mass="87259">MDAAFARQAICREDPFNPLVTTGMQGAAMLVISHIFHLILTPSGQPGPIANIIAGLVLGPSLLCRIDQLKEFFIQSSSVEYYKVLTFNIRVFFMFLIGLNTDVGCFRRNLRSASIIAYGGLIVCTVFGAASALIVLHLLKISFSRWSLVIIVPLILANSASPVVIQLAAELKIDTLDVGRLGIASAIVNEMSCILLYSTYISVQSWKMFGYGILCLLSIVALVILNRYLASWFNRRNQNQKYVSNTEVLVVFVLVIGVAILIEANGYLSALACFLLGLMFPREGKTSRTLLRKLTYSVNNFMLPIYFGYVGFQFDVYQFSTRENISLITLMIVLSTGGKLVGTLAASHYLNLPKNEGVILAFILNLKGHSELLILEIVPKFIAFWNRKLHSLVIIVVVLDTLIAGLVVVFMLKTKEHYFAHRDTLLESYDTDKELRMLACVYGSRHISSTVGLISAMSGSQSAPTTPYLMHLVELPRKHRKTKLMYHQLQDGDQFSDEEEYGGNDVLEINDVVDAFTVDTKILINQNKVVASFEKMYEDVCIAAVDFRASIIFIHLHKRQRIDEKLENGKEDIRISNQKILRHAPCTVGILVDRGQTGFKKPGSELVQQVATLFFGGPDDREALACSKRIAMHPYIKLTVIRFLPTASKEQLPKLSNDAASENNEVLLAISDPEVETELDDAALEEFQNRYVKCGRASYAEKYVDNGGQTSAALREVGIAYCLILVGKGRRENIPMLIGLRLWEECPELGRVGDLLASSELDITSSVLVIQQHSHHVDKELGSD</sequence>
<dbReference type="GO" id="GO:0006885">
    <property type="term" value="P:regulation of pH"/>
    <property type="evidence" value="ECO:0007669"/>
    <property type="project" value="TreeGrafter"/>
</dbReference>
<keyword evidence="2" id="KW-0813">Transport</keyword>
<evidence type="ECO:0000259" key="11">
    <source>
        <dbReference type="Pfam" id="PF00999"/>
    </source>
</evidence>
<feature type="transmembrane region" description="Helical" evidence="10">
    <location>
        <begin position="390"/>
        <end position="412"/>
    </location>
</feature>
<evidence type="ECO:0000256" key="5">
    <source>
        <dbReference type="ARBA" id="ARBA00022958"/>
    </source>
</evidence>
<dbReference type="GO" id="GO:1902600">
    <property type="term" value="P:proton transmembrane transport"/>
    <property type="evidence" value="ECO:0007669"/>
    <property type="project" value="InterPro"/>
</dbReference>
<dbReference type="PANTHER" id="PTHR32468">
    <property type="entry name" value="CATION/H + ANTIPORTER"/>
    <property type="match status" value="1"/>
</dbReference>
<evidence type="ECO:0000259" key="12">
    <source>
        <dbReference type="Pfam" id="PF23256"/>
    </source>
</evidence>
<organism evidence="14 15">
    <name type="scientific">Jatropha curcas</name>
    <name type="common">Barbados nut</name>
    <dbReference type="NCBI Taxonomy" id="180498"/>
    <lineage>
        <taxon>Eukaryota</taxon>
        <taxon>Viridiplantae</taxon>
        <taxon>Streptophyta</taxon>
        <taxon>Embryophyta</taxon>
        <taxon>Tracheophyta</taxon>
        <taxon>Spermatophyta</taxon>
        <taxon>Magnoliopsida</taxon>
        <taxon>eudicotyledons</taxon>
        <taxon>Gunneridae</taxon>
        <taxon>Pentapetalae</taxon>
        <taxon>rosids</taxon>
        <taxon>fabids</taxon>
        <taxon>Malpighiales</taxon>
        <taxon>Euphorbiaceae</taxon>
        <taxon>Crotonoideae</taxon>
        <taxon>Jatropheae</taxon>
        <taxon>Jatropha</taxon>
    </lineage>
</organism>
<feature type="domain" description="Cation/H(+) antiporter central" evidence="12">
    <location>
        <begin position="468"/>
        <end position="598"/>
    </location>
</feature>
<dbReference type="InterPro" id="IPR038770">
    <property type="entry name" value="Na+/solute_symporter_sf"/>
</dbReference>
<gene>
    <name evidence="14" type="ORF">JCGZ_16764</name>
</gene>
<proteinExistence type="inferred from homology"/>
<feature type="transmembrane region" description="Helical" evidence="10">
    <location>
        <begin position="115"/>
        <end position="139"/>
    </location>
</feature>
<feature type="transmembrane region" description="Helical" evidence="10">
    <location>
        <begin position="325"/>
        <end position="346"/>
    </location>
</feature>
<evidence type="ECO:0000256" key="8">
    <source>
        <dbReference type="ARBA" id="ARBA00023136"/>
    </source>
</evidence>
<evidence type="ECO:0000256" key="10">
    <source>
        <dbReference type="SAM" id="Phobius"/>
    </source>
</evidence>
<dbReference type="GO" id="GO:0006813">
    <property type="term" value="P:potassium ion transport"/>
    <property type="evidence" value="ECO:0007669"/>
    <property type="project" value="UniProtKB-KW"/>
</dbReference>
<evidence type="ECO:0000256" key="2">
    <source>
        <dbReference type="ARBA" id="ARBA00022448"/>
    </source>
</evidence>
<keyword evidence="4 10" id="KW-0812">Transmembrane</keyword>
<dbReference type="Pfam" id="PF23259">
    <property type="entry name" value="CHX17_C"/>
    <property type="match status" value="1"/>
</dbReference>
<evidence type="ECO:0000259" key="13">
    <source>
        <dbReference type="Pfam" id="PF23259"/>
    </source>
</evidence>
<evidence type="ECO:0000256" key="1">
    <source>
        <dbReference type="ARBA" id="ARBA00004141"/>
    </source>
</evidence>
<dbReference type="InterPro" id="IPR057291">
    <property type="entry name" value="CHX17_2nd"/>
</dbReference>
<dbReference type="Pfam" id="PF00999">
    <property type="entry name" value="Na_H_Exchanger"/>
    <property type="match status" value="1"/>
</dbReference>
<keyword evidence="15" id="KW-1185">Reference proteome</keyword>
<keyword evidence="7" id="KW-0406">Ion transport</keyword>
<evidence type="ECO:0000256" key="3">
    <source>
        <dbReference type="ARBA" id="ARBA00022538"/>
    </source>
</evidence>
<feature type="transmembrane region" description="Helical" evidence="10">
    <location>
        <begin position="181"/>
        <end position="201"/>
    </location>
</feature>
<dbReference type="Proteomes" id="UP000027138">
    <property type="component" value="Unassembled WGS sequence"/>
</dbReference>
<evidence type="ECO:0000256" key="6">
    <source>
        <dbReference type="ARBA" id="ARBA00022989"/>
    </source>
</evidence>
<feature type="domain" description="Cation/H(+) antiporter C-terminal" evidence="13">
    <location>
        <begin position="610"/>
        <end position="774"/>
    </location>
</feature>
<comment type="subcellular location">
    <subcellularLocation>
        <location evidence="1">Membrane</location>
        <topology evidence="1">Multi-pass membrane protein</topology>
    </subcellularLocation>
</comment>
<dbReference type="PANTHER" id="PTHR32468:SF148">
    <property type="entry name" value="CATION_H+ EXCHANGER DOMAIN-CONTAINING PROTEIN"/>
    <property type="match status" value="1"/>
</dbReference>
<dbReference type="GO" id="GO:0016020">
    <property type="term" value="C:membrane"/>
    <property type="evidence" value="ECO:0007669"/>
    <property type="project" value="UniProtKB-SubCell"/>
</dbReference>
<dbReference type="InterPro" id="IPR006153">
    <property type="entry name" value="Cation/H_exchanger_TM"/>
</dbReference>
<evidence type="ECO:0000313" key="15">
    <source>
        <dbReference type="Proteomes" id="UP000027138"/>
    </source>
</evidence>
<protein>
    <submittedName>
        <fullName evidence="14">Uncharacterized protein</fullName>
    </submittedName>
</protein>
<keyword evidence="8 10" id="KW-0472">Membrane</keyword>
<dbReference type="Pfam" id="PF23256">
    <property type="entry name" value="CHX17_2nd"/>
    <property type="match status" value="1"/>
</dbReference>
<dbReference type="AlphaFoldDB" id="A0A067L4X3"/>
<dbReference type="EMBL" id="KK914267">
    <property type="protein sequence ID" value="KDP43477.1"/>
    <property type="molecule type" value="Genomic_DNA"/>
</dbReference>
<feature type="transmembrane region" description="Helical" evidence="10">
    <location>
        <begin position="249"/>
        <end position="280"/>
    </location>
</feature>
<evidence type="ECO:0000313" key="14">
    <source>
        <dbReference type="EMBL" id="KDP43477.1"/>
    </source>
</evidence>
<reference evidence="14 15" key="1">
    <citation type="journal article" date="2014" name="PLoS ONE">
        <title>Global Analysis of Gene Expression Profiles in Physic Nut (Jatropha curcas L.) Seedlings Exposed to Salt Stress.</title>
        <authorList>
            <person name="Zhang L."/>
            <person name="Zhang C."/>
            <person name="Wu P."/>
            <person name="Chen Y."/>
            <person name="Li M."/>
            <person name="Jiang H."/>
            <person name="Wu G."/>
        </authorList>
    </citation>
    <scope>NUCLEOTIDE SEQUENCE [LARGE SCALE GENOMIC DNA]</scope>
    <source>
        <strain evidence="15">cv. GZQX0401</strain>
        <tissue evidence="14">Young leaves</tissue>
    </source>
</reference>
<evidence type="ECO:0000256" key="7">
    <source>
        <dbReference type="ARBA" id="ARBA00023065"/>
    </source>
</evidence>
<keyword evidence="6 10" id="KW-1133">Transmembrane helix</keyword>
<evidence type="ECO:0000256" key="9">
    <source>
        <dbReference type="ARBA" id="ARBA00038341"/>
    </source>
</evidence>